<dbReference type="PANTHER" id="PTHR42047:SF1">
    <property type="entry name" value="PROTEIN, PUTATIVE (AFU_ORTHOLOGUE AFUA_6G03560)-RELATED"/>
    <property type="match status" value="1"/>
</dbReference>
<dbReference type="InterPro" id="IPR018909">
    <property type="entry name" value="Eng1_septum"/>
</dbReference>
<evidence type="ECO:0000313" key="3">
    <source>
        <dbReference type="Proteomes" id="UP001219525"/>
    </source>
</evidence>
<dbReference type="AlphaFoldDB" id="A0AAD6YEC7"/>
<evidence type="ECO:0000259" key="1">
    <source>
        <dbReference type="Pfam" id="PF10645"/>
    </source>
</evidence>
<reference evidence="2" key="1">
    <citation type="submission" date="2023-03" db="EMBL/GenBank/DDBJ databases">
        <title>Massive genome expansion in bonnet fungi (Mycena s.s.) driven by repeated elements and novel gene families across ecological guilds.</title>
        <authorList>
            <consortium name="Lawrence Berkeley National Laboratory"/>
            <person name="Harder C.B."/>
            <person name="Miyauchi S."/>
            <person name="Viragh M."/>
            <person name="Kuo A."/>
            <person name="Thoen E."/>
            <person name="Andreopoulos B."/>
            <person name="Lu D."/>
            <person name="Skrede I."/>
            <person name="Drula E."/>
            <person name="Henrissat B."/>
            <person name="Morin E."/>
            <person name="Kohler A."/>
            <person name="Barry K."/>
            <person name="LaButti K."/>
            <person name="Morin E."/>
            <person name="Salamov A."/>
            <person name="Lipzen A."/>
            <person name="Mereny Z."/>
            <person name="Hegedus B."/>
            <person name="Baldrian P."/>
            <person name="Stursova M."/>
            <person name="Weitz H."/>
            <person name="Taylor A."/>
            <person name="Grigoriev I.V."/>
            <person name="Nagy L.G."/>
            <person name="Martin F."/>
            <person name="Kauserud H."/>
        </authorList>
    </citation>
    <scope>NUCLEOTIDE SEQUENCE</scope>
    <source>
        <strain evidence="2">9144</strain>
    </source>
</reference>
<gene>
    <name evidence="2" type="ORF">GGX14DRAFT_365241</name>
</gene>
<keyword evidence="3" id="KW-1185">Reference proteome</keyword>
<feature type="non-terminal residue" evidence="2">
    <location>
        <position position="1"/>
    </location>
</feature>
<dbReference type="PANTHER" id="PTHR42047">
    <property type="entry name" value="PROTEIN, PUTATIVE (AFU_ORTHOLOGUE AFUA_6G03560)-RELATED"/>
    <property type="match status" value="1"/>
</dbReference>
<protein>
    <submittedName>
        <fullName evidence="2">Carbohydrate-binding module family 52 protein</fullName>
    </submittedName>
</protein>
<evidence type="ECO:0000313" key="2">
    <source>
        <dbReference type="EMBL" id="KAJ7208629.1"/>
    </source>
</evidence>
<dbReference type="InterPro" id="IPR052820">
    <property type="entry name" value="PhiA_domain"/>
</dbReference>
<sequence>YTCYDGFLCPVIQNERTLKCNNDCYLPGQYSCTTGNGQLQPRAAQTGPFQVTVVSSPPISLIGQDVNACNGHFFLGTTAGSCTGGLGPDCPFGGCATYTNTTVFLPGNSMDTMVPGGQQYFVGPDGALGYTAPHSAAIPPGSSFDIEAFQGGLFVPPDSNGWLACPVTGSSQLQIFANLNGVVFPANCVSASLGVNAVPSGTVGAYEY</sequence>
<dbReference type="Pfam" id="PF10645">
    <property type="entry name" value="Carb_bind"/>
    <property type="match status" value="1"/>
</dbReference>
<feature type="domain" description="Endo-1,3(4)-beta-glucanase 1 carbohydrate binding" evidence="1">
    <location>
        <begin position="1"/>
        <end position="35"/>
    </location>
</feature>
<proteinExistence type="predicted"/>
<comment type="caution">
    <text evidence="2">The sequence shown here is derived from an EMBL/GenBank/DDBJ whole genome shotgun (WGS) entry which is preliminary data.</text>
</comment>
<dbReference type="EMBL" id="JARJCW010000033">
    <property type="protein sequence ID" value="KAJ7208629.1"/>
    <property type="molecule type" value="Genomic_DNA"/>
</dbReference>
<name>A0AAD6YEC7_9AGAR</name>
<dbReference type="Proteomes" id="UP001219525">
    <property type="component" value="Unassembled WGS sequence"/>
</dbReference>
<dbReference type="GO" id="GO:0030246">
    <property type="term" value="F:carbohydrate binding"/>
    <property type="evidence" value="ECO:0007669"/>
    <property type="project" value="InterPro"/>
</dbReference>
<accession>A0AAD6YEC7</accession>
<organism evidence="2 3">
    <name type="scientific">Mycena pura</name>
    <dbReference type="NCBI Taxonomy" id="153505"/>
    <lineage>
        <taxon>Eukaryota</taxon>
        <taxon>Fungi</taxon>
        <taxon>Dikarya</taxon>
        <taxon>Basidiomycota</taxon>
        <taxon>Agaricomycotina</taxon>
        <taxon>Agaricomycetes</taxon>
        <taxon>Agaricomycetidae</taxon>
        <taxon>Agaricales</taxon>
        <taxon>Marasmiineae</taxon>
        <taxon>Mycenaceae</taxon>
        <taxon>Mycena</taxon>
    </lineage>
</organism>